<proteinExistence type="predicted"/>
<gene>
    <name evidence="2" type="ordered locus">HacjB3_06895</name>
    <name evidence="3" type="ORF">C497_05302</name>
</gene>
<evidence type="ECO:0000313" key="3">
    <source>
        <dbReference type="EMBL" id="ELY39348.1"/>
    </source>
</evidence>
<protein>
    <submittedName>
        <fullName evidence="2">Uncharacterized protein</fullName>
    </submittedName>
</protein>
<evidence type="ECO:0000256" key="1">
    <source>
        <dbReference type="SAM" id="MobiDB-lite"/>
    </source>
</evidence>
<evidence type="ECO:0000313" key="4">
    <source>
        <dbReference type="Proteomes" id="UP000000390"/>
    </source>
</evidence>
<evidence type="ECO:0000313" key="5">
    <source>
        <dbReference type="Proteomes" id="UP000011645"/>
    </source>
</evidence>
<sequence>MSDTQMARMAVALSSHSPKYKEYSEEEEVIEELLKEEVEHTTKLLESRIAISSNDEDTQSISELKKSLPSTDTVTELEESHGSEKAQHILDKQKELRELRK</sequence>
<dbReference type="HOGENOM" id="CLU_2284952_0_0_2"/>
<feature type="region of interest" description="Disordered" evidence="1">
    <location>
        <begin position="1"/>
        <end position="23"/>
    </location>
</feature>
<evidence type="ECO:0000313" key="2">
    <source>
        <dbReference type="EMBL" id="ADJ14766.1"/>
    </source>
</evidence>
<dbReference type="AlphaFoldDB" id="D8JAP4"/>
<accession>D8JAP4</accession>
<dbReference type="EMBL" id="AOHV01000015">
    <property type="protein sequence ID" value="ELY39348.1"/>
    <property type="molecule type" value="Genomic_DNA"/>
</dbReference>
<dbReference type="RefSeq" id="WP_008415046.1">
    <property type="nucleotide sequence ID" value="NC_014297.1"/>
</dbReference>
<organism evidence="2 4">
    <name type="scientific">Halalkalicoccus jeotgali (strain DSM 18796 / CECT 7217 / JCM 14584 / KCTC 4019 / B3)</name>
    <dbReference type="NCBI Taxonomy" id="795797"/>
    <lineage>
        <taxon>Archaea</taxon>
        <taxon>Methanobacteriati</taxon>
        <taxon>Methanobacteriota</taxon>
        <taxon>Stenosarchaea group</taxon>
        <taxon>Halobacteria</taxon>
        <taxon>Halobacteriales</taxon>
        <taxon>Halococcaceae</taxon>
        <taxon>Halalkalicoccus</taxon>
    </lineage>
</organism>
<reference evidence="3 5" key="2">
    <citation type="journal article" date="2014" name="PLoS Genet.">
        <title>Phylogenetically driven sequencing of extremely halophilic archaea reveals strategies for static and dynamic osmo-response.</title>
        <authorList>
            <person name="Becker E.A."/>
            <person name="Seitzer P.M."/>
            <person name="Tritt A."/>
            <person name="Larsen D."/>
            <person name="Krusor M."/>
            <person name="Yao A.I."/>
            <person name="Wu D."/>
            <person name="Madern D."/>
            <person name="Eisen J.A."/>
            <person name="Darling A.E."/>
            <person name="Facciotti M.T."/>
        </authorList>
    </citation>
    <scope>NUCLEOTIDE SEQUENCE [LARGE SCALE GENOMIC DNA]</scope>
    <source>
        <strain evidence="3">B3</strain>
        <strain evidence="5">DSM 18796 / CECT 7217 / JCM 14584 / KCTC 4019 / B3</strain>
    </source>
</reference>
<dbReference type="EMBL" id="CP002062">
    <property type="protein sequence ID" value="ADJ14766.1"/>
    <property type="molecule type" value="Genomic_DNA"/>
</dbReference>
<reference evidence="2 4" key="1">
    <citation type="journal article" date="2010" name="J. Bacteriol.">
        <title>Complete genome sequence of Halalkalicoccus jeotgali B3(T), an extremely halophilic archaeon.</title>
        <authorList>
            <person name="Roh S.W."/>
            <person name="Nam Y.D."/>
            <person name="Nam S.H."/>
            <person name="Choi S.H."/>
            <person name="Park H.S."/>
            <person name="Bae J.W."/>
        </authorList>
    </citation>
    <scope>NUCLEOTIDE SEQUENCE [LARGE SCALE GENOMIC DNA]</scope>
    <source>
        <strain evidence="2">B3</strain>
        <strain evidence="4">DSM 18796 / CECT 7217 / JCM 14584 / KCTC 4019 / B3</strain>
    </source>
</reference>
<name>D8JAP4_HALJB</name>
<dbReference type="Proteomes" id="UP000011645">
    <property type="component" value="Unassembled WGS sequence"/>
</dbReference>
<dbReference type="KEGG" id="hje:HacjB3_06895"/>
<feature type="compositionally biased region" description="Basic and acidic residues" evidence="1">
    <location>
        <begin position="78"/>
        <end position="101"/>
    </location>
</feature>
<dbReference type="Proteomes" id="UP000000390">
    <property type="component" value="Chromosome"/>
</dbReference>
<keyword evidence="5" id="KW-1185">Reference proteome</keyword>
<dbReference type="GeneID" id="9419181"/>
<feature type="region of interest" description="Disordered" evidence="1">
    <location>
        <begin position="51"/>
        <end position="101"/>
    </location>
</feature>